<evidence type="ECO:0000256" key="1">
    <source>
        <dbReference type="SAM" id="SignalP"/>
    </source>
</evidence>
<feature type="domain" description="Surface-adhesin protein E-like" evidence="2">
    <location>
        <begin position="30"/>
        <end position="136"/>
    </location>
</feature>
<feature type="chain" id="PRO_5045342295" description="Surface-adhesin protein E-like domain-containing protein" evidence="1">
    <location>
        <begin position="22"/>
        <end position="151"/>
    </location>
</feature>
<keyword evidence="4" id="KW-1185">Reference proteome</keyword>
<evidence type="ECO:0000259" key="2">
    <source>
        <dbReference type="Pfam" id="PF16747"/>
    </source>
</evidence>
<reference evidence="3 4" key="1">
    <citation type="submission" date="2019-09" db="EMBL/GenBank/DDBJ databases">
        <title>Taxonomy of Antarctic Massilia spp.: description of Massilia rubra sp. nov., Massilia aquatica sp. nov., Massilia mucilaginosa sp. nov., Massilia frigida sp. nov. isolated from streams, lakes and regoliths.</title>
        <authorList>
            <person name="Holochova P."/>
            <person name="Sedlacek I."/>
            <person name="Kralova S."/>
            <person name="Maslanova I."/>
            <person name="Busse H.-J."/>
            <person name="Stankova E."/>
            <person name="Vrbovska V."/>
            <person name="Kovarovic V."/>
            <person name="Bartak M."/>
            <person name="Svec P."/>
            <person name="Pantucek R."/>
        </authorList>
    </citation>
    <scope>NUCLEOTIDE SEQUENCE [LARGE SCALE GENOMIC DNA]</scope>
    <source>
        <strain evidence="3 4">CCM 8693</strain>
    </source>
</reference>
<name>A0ABX0MPR6_9BURK</name>
<dbReference type="RefSeq" id="WP_167080686.1">
    <property type="nucleotide sequence ID" value="NZ_VVIW01000028.1"/>
</dbReference>
<feature type="signal peptide" evidence="1">
    <location>
        <begin position="1"/>
        <end position="21"/>
    </location>
</feature>
<comment type="caution">
    <text evidence="3">The sequence shown here is derived from an EMBL/GenBank/DDBJ whole genome shotgun (WGS) entry which is preliminary data.</text>
</comment>
<proteinExistence type="predicted"/>
<dbReference type="InterPro" id="IPR031939">
    <property type="entry name" value="Adhesin_E-like"/>
</dbReference>
<keyword evidence="1" id="KW-0732">Signal</keyword>
<sequence length="151" mass="16770">MKQKIKLVISLFAAAPAFCSAANWQLAVITDNGGKFYIDSESITKVGPYYKAWSKEEYLTPDETNSFPKKQFMGGKLLWYFDCKRNLSAPVQRVLYAGPGASGDIVESRSKNFSPDLLRDAAPETAHEGLQMAACASPKYRALLHKQLSEQ</sequence>
<protein>
    <recommendedName>
        <fullName evidence="2">Surface-adhesin protein E-like domain-containing protein</fullName>
    </recommendedName>
</protein>
<evidence type="ECO:0000313" key="3">
    <source>
        <dbReference type="EMBL" id="NHZ44211.1"/>
    </source>
</evidence>
<dbReference type="EMBL" id="VVIW01000028">
    <property type="protein sequence ID" value="NHZ44211.1"/>
    <property type="molecule type" value="Genomic_DNA"/>
</dbReference>
<dbReference type="Pfam" id="PF16747">
    <property type="entry name" value="Adhesin_E"/>
    <property type="match status" value="1"/>
</dbReference>
<evidence type="ECO:0000313" key="4">
    <source>
        <dbReference type="Proteomes" id="UP000819052"/>
    </source>
</evidence>
<accession>A0ABX0MPR6</accession>
<gene>
    <name evidence="3" type="ORF">F1609_29195</name>
</gene>
<dbReference type="Proteomes" id="UP000819052">
    <property type="component" value="Unassembled WGS sequence"/>
</dbReference>
<organism evidence="3 4">
    <name type="scientific">Massilia aquatica</name>
    <dbReference type="NCBI Taxonomy" id="2609000"/>
    <lineage>
        <taxon>Bacteria</taxon>
        <taxon>Pseudomonadati</taxon>
        <taxon>Pseudomonadota</taxon>
        <taxon>Betaproteobacteria</taxon>
        <taxon>Burkholderiales</taxon>
        <taxon>Oxalobacteraceae</taxon>
        <taxon>Telluria group</taxon>
        <taxon>Massilia</taxon>
    </lineage>
</organism>